<reference evidence="2" key="1">
    <citation type="submission" date="2015-06" db="EMBL/GenBank/DDBJ databases">
        <title>Expansion of signal transduction pathways in fungi by whole-genome duplication.</title>
        <authorList>
            <consortium name="DOE Joint Genome Institute"/>
            <person name="Corrochano L.M."/>
            <person name="Kuo A."/>
            <person name="Marcet-Houben M."/>
            <person name="Polaino S."/>
            <person name="Salamov A."/>
            <person name="Villalobos J.M."/>
            <person name="Alvarez M.I."/>
            <person name="Avalos J."/>
            <person name="Benito E.P."/>
            <person name="Benoit I."/>
            <person name="Burger G."/>
            <person name="Camino L.P."/>
            <person name="Canovas D."/>
            <person name="Cerda-Olmedo E."/>
            <person name="Cheng J.-F."/>
            <person name="Dominguez A."/>
            <person name="Elias M."/>
            <person name="Eslava A.P."/>
            <person name="Glaser F."/>
            <person name="Grimwood J."/>
            <person name="Gutierrez G."/>
            <person name="Heitman J."/>
            <person name="Henrissat B."/>
            <person name="Iturriaga E.A."/>
            <person name="Lang B.F."/>
            <person name="Lavin J.L."/>
            <person name="Lee S."/>
            <person name="Li W."/>
            <person name="Lindquist E."/>
            <person name="Lopez-Garcia S."/>
            <person name="Luque E.M."/>
            <person name="Marcos A.T."/>
            <person name="Martin J."/>
            <person name="McCluskey K."/>
            <person name="Medina H.R."/>
            <person name="Miralles-Duran A."/>
            <person name="Miyazaki A."/>
            <person name="Munoz-Torres E."/>
            <person name="Oguiza J.A."/>
            <person name="Ohm R."/>
            <person name="Olmedo M."/>
            <person name="Orejas M."/>
            <person name="Ortiz-Castellanos L."/>
            <person name="Pisabarro A.G."/>
            <person name="Rodriguez-Romero J."/>
            <person name="Ruiz-Herrera J."/>
            <person name="Ruiz-Vazquez R."/>
            <person name="Sanz C."/>
            <person name="Schackwitz W."/>
            <person name="Schmutz J."/>
            <person name="Shahriari M."/>
            <person name="Shelest E."/>
            <person name="Silva-Franco F."/>
            <person name="Soanes D."/>
            <person name="Syed K."/>
            <person name="Tagua V.G."/>
            <person name="Talbot N.J."/>
            <person name="Thon M."/>
            <person name="De vries R.P."/>
            <person name="Wiebenga A."/>
            <person name="Yadav J.S."/>
            <person name="Braun E.L."/>
            <person name="Baker S."/>
            <person name="Garre V."/>
            <person name="Horwitz B."/>
            <person name="Torres-Martinez S."/>
            <person name="Idnurm A."/>
            <person name="Herrera-Estrella A."/>
            <person name="Gabaldon T."/>
            <person name="Grigoriev I.V."/>
        </authorList>
    </citation>
    <scope>NUCLEOTIDE SEQUENCE [LARGE SCALE GENOMIC DNA]</scope>
    <source>
        <strain evidence="2">NRRL 1555(-)</strain>
    </source>
</reference>
<proteinExistence type="predicted"/>
<evidence type="ECO:0000313" key="1">
    <source>
        <dbReference type="EMBL" id="OAD65881.1"/>
    </source>
</evidence>
<dbReference type="Proteomes" id="UP000077315">
    <property type="component" value="Unassembled WGS sequence"/>
</dbReference>
<evidence type="ECO:0000313" key="2">
    <source>
        <dbReference type="Proteomes" id="UP000077315"/>
    </source>
</evidence>
<keyword evidence="2" id="KW-1185">Reference proteome</keyword>
<name>A0A162ZCT1_PHYB8</name>
<protein>
    <submittedName>
        <fullName evidence="1">Uncharacterized protein</fullName>
    </submittedName>
</protein>
<organism evidence="1 2">
    <name type="scientific">Phycomyces blakesleeanus (strain ATCC 8743b / DSM 1359 / FGSC 10004 / NBRC 33097 / NRRL 1555)</name>
    <dbReference type="NCBI Taxonomy" id="763407"/>
    <lineage>
        <taxon>Eukaryota</taxon>
        <taxon>Fungi</taxon>
        <taxon>Fungi incertae sedis</taxon>
        <taxon>Mucoromycota</taxon>
        <taxon>Mucoromycotina</taxon>
        <taxon>Mucoromycetes</taxon>
        <taxon>Mucorales</taxon>
        <taxon>Phycomycetaceae</taxon>
        <taxon>Phycomyces</taxon>
    </lineage>
</organism>
<dbReference type="RefSeq" id="XP_018283921.1">
    <property type="nucleotide sequence ID" value="XM_018433073.1"/>
</dbReference>
<gene>
    <name evidence="1" type="ORF">PHYBLDRAFT_153135</name>
</gene>
<dbReference type="VEuPathDB" id="FungiDB:PHYBLDRAFT_153135"/>
<dbReference type="AlphaFoldDB" id="A0A162ZCT1"/>
<accession>A0A162ZCT1</accession>
<dbReference type="EMBL" id="KV441027">
    <property type="protein sequence ID" value="OAD65881.1"/>
    <property type="molecule type" value="Genomic_DNA"/>
</dbReference>
<dbReference type="InParanoid" id="A0A162ZCT1"/>
<sequence>MVQDHQSRNNLTPSRNPFHTSLLLVYDAPGISPFVYELQLSQNHCPSTNRGLRNEAFGLNVLDNRVSTDDDTSSYHISLTICLTLERVTPHAQTKACNIRDTKSLRSPRSGL</sequence>
<dbReference type="GeneID" id="28993979"/>